<evidence type="ECO:0000259" key="5">
    <source>
        <dbReference type="Pfam" id="PF01494"/>
    </source>
</evidence>
<dbReference type="InterPro" id="IPR051104">
    <property type="entry name" value="FAD_monoxygenase"/>
</dbReference>
<dbReference type="InParanoid" id="A0A0H2RL54"/>
<feature type="transmembrane region" description="Helical" evidence="4">
    <location>
        <begin position="12"/>
        <end position="32"/>
    </location>
</feature>
<name>A0A0H2RL54_9AGAM</name>
<dbReference type="STRING" id="27342.A0A0H2RL54"/>
<dbReference type="EMBL" id="KQ085974">
    <property type="protein sequence ID" value="KLO12589.1"/>
    <property type="molecule type" value="Genomic_DNA"/>
</dbReference>
<keyword evidence="4" id="KW-0812">Transmembrane</keyword>
<evidence type="ECO:0000256" key="4">
    <source>
        <dbReference type="SAM" id="Phobius"/>
    </source>
</evidence>
<reference evidence="6 7" key="1">
    <citation type="submission" date="2015-04" db="EMBL/GenBank/DDBJ databases">
        <title>Complete genome sequence of Schizopora paradoxa KUC8140, a cosmopolitan wood degrader in East Asia.</title>
        <authorList>
            <consortium name="DOE Joint Genome Institute"/>
            <person name="Min B."/>
            <person name="Park H."/>
            <person name="Jang Y."/>
            <person name="Kim J.-J."/>
            <person name="Kim K.H."/>
            <person name="Pangilinan J."/>
            <person name="Lipzen A."/>
            <person name="Riley R."/>
            <person name="Grigoriev I.V."/>
            <person name="Spatafora J.W."/>
            <person name="Choi I.-G."/>
        </authorList>
    </citation>
    <scope>NUCLEOTIDE SEQUENCE [LARGE SCALE GENOMIC DNA]</scope>
    <source>
        <strain evidence="6 7">KUC8140</strain>
    </source>
</reference>
<dbReference type="GO" id="GO:0071949">
    <property type="term" value="F:FAD binding"/>
    <property type="evidence" value="ECO:0007669"/>
    <property type="project" value="InterPro"/>
</dbReference>
<dbReference type="OrthoDB" id="417877at2759"/>
<organism evidence="6 7">
    <name type="scientific">Schizopora paradoxa</name>
    <dbReference type="NCBI Taxonomy" id="27342"/>
    <lineage>
        <taxon>Eukaryota</taxon>
        <taxon>Fungi</taxon>
        <taxon>Dikarya</taxon>
        <taxon>Basidiomycota</taxon>
        <taxon>Agaricomycotina</taxon>
        <taxon>Agaricomycetes</taxon>
        <taxon>Hymenochaetales</taxon>
        <taxon>Schizoporaceae</taxon>
        <taxon>Schizopora</taxon>
    </lineage>
</organism>
<keyword evidence="3" id="KW-0560">Oxidoreductase</keyword>
<evidence type="ECO:0000256" key="3">
    <source>
        <dbReference type="ARBA" id="ARBA00023002"/>
    </source>
</evidence>
<dbReference type="PANTHER" id="PTHR46720">
    <property type="entry name" value="HYDROXYLASE, PUTATIVE (AFU_ORTHOLOGUE AFUA_3G01460)-RELATED"/>
    <property type="match status" value="1"/>
</dbReference>
<evidence type="ECO:0000256" key="1">
    <source>
        <dbReference type="ARBA" id="ARBA00022630"/>
    </source>
</evidence>
<proteinExistence type="predicted"/>
<sequence>MNDSPLNPQQKKLRIAIIGGGVCGLVCAVTLMKVGVDVQLYEASAKFGEVGAGVGLGPNAIRVLEQLGLLDEVVAKSDQAKPETRPFHIASGYGDNELIYDYPVKPEDVGLGIHRVAFLDAISQFVDLSKTHFNKRCVSLNHSKNKSEIMIQFSDGTSATADVVLGADGVRSVVRTYVTEGAEGYTTPGRFVRTSYTNTLAYRGLVPDSKVVELGMKTVMNKTPICWVGLDKHIITFPIKGATLINVVAFVTDRSKPPSLDPLPQPWVTQHSTETLLTTFSDFGADPLTLLGCIESPSAWAIHSTHPLLDSYASGRVALMGDAAHAMLPHLGAGAGQGLEDAFVLVKLLSHSETTSANVESVLQAYSMVRRPRGNFVLEASARNGDIYEMRGQSGGTMEGMRKDLPGIWDFWYHDLEEDYNKAIQWLQEKQVFA</sequence>
<dbReference type="AlphaFoldDB" id="A0A0H2RL54"/>
<dbReference type="Pfam" id="PF01494">
    <property type="entry name" value="FAD_binding_3"/>
    <property type="match status" value="1"/>
</dbReference>
<accession>A0A0H2RL54</accession>
<dbReference type="SUPFAM" id="SSF51905">
    <property type="entry name" value="FAD/NAD(P)-binding domain"/>
    <property type="match status" value="1"/>
</dbReference>
<protein>
    <submittedName>
        <fullName evidence="6">FAD/NAD(P)-binding domain-containing protein</fullName>
    </submittedName>
</protein>
<dbReference type="InterPro" id="IPR002938">
    <property type="entry name" value="FAD-bd"/>
</dbReference>
<feature type="domain" description="FAD-binding" evidence="5">
    <location>
        <begin position="14"/>
        <end position="379"/>
    </location>
</feature>
<keyword evidence="4" id="KW-1133">Transmembrane helix</keyword>
<dbReference type="PRINTS" id="PR00420">
    <property type="entry name" value="RNGMNOXGNASE"/>
</dbReference>
<keyword evidence="4" id="KW-0472">Membrane</keyword>
<keyword evidence="1" id="KW-0285">Flavoprotein</keyword>
<evidence type="ECO:0000256" key="2">
    <source>
        <dbReference type="ARBA" id="ARBA00022827"/>
    </source>
</evidence>
<dbReference type="GO" id="GO:0044550">
    <property type="term" value="P:secondary metabolite biosynthetic process"/>
    <property type="evidence" value="ECO:0007669"/>
    <property type="project" value="TreeGrafter"/>
</dbReference>
<dbReference type="Proteomes" id="UP000053477">
    <property type="component" value="Unassembled WGS sequence"/>
</dbReference>
<dbReference type="PANTHER" id="PTHR46720:SF3">
    <property type="entry name" value="FAD-BINDING DOMAIN-CONTAINING PROTEIN-RELATED"/>
    <property type="match status" value="1"/>
</dbReference>
<gene>
    <name evidence="6" type="ORF">SCHPADRAFT_829240</name>
</gene>
<dbReference type="SUPFAM" id="SSF54373">
    <property type="entry name" value="FAD-linked reductases, C-terminal domain"/>
    <property type="match status" value="1"/>
</dbReference>
<dbReference type="InterPro" id="IPR036188">
    <property type="entry name" value="FAD/NAD-bd_sf"/>
</dbReference>
<dbReference type="Gene3D" id="3.50.50.60">
    <property type="entry name" value="FAD/NAD(P)-binding domain"/>
    <property type="match status" value="1"/>
</dbReference>
<evidence type="ECO:0000313" key="6">
    <source>
        <dbReference type="EMBL" id="KLO12589.1"/>
    </source>
</evidence>
<dbReference type="GO" id="GO:0016491">
    <property type="term" value="F:oxidoreductase activity"/>
    <property type="evidence" value="ECO:0007669"/>
    <property type="project" value="UniProtKB-KW"/>
</dbReference>
<evidence type="ECO:0000313" key="7">
    <source>
        <dbReference type="Proteomes" id="UP000053477"/>
    </source>
</evidence>
<keyword evidence="2" id="KW-0274">FAD</keyword>
<keyword evidence="7" id="KW-1185">Reference proteome</keyword>